<gene>
    <name evidence="2" type="ORF">K0U00_41225</name>
</gene>
<dbReference type="InterPro" id="IPR052515">
    <property type="entry name" value="Gfo/Idh/MocA_Oxidoreductase"/>
</dbReference>
<sequence>TGSMGRPVMAAASVHWYRGQSYYDSAGWRGTWQLDGGGVLINQAIHTLDLLQFFMGPVKHVTAHKATLSHERIEVEDTAAAAIRFESGALGSFSCTTSAYPGYSNRLELFWTGGSAVMESDRLTHFYRRGDHNGNEPFNEAYGQAGHQADGASDPMGIRSDAHAMQLRDFIASIWDKRRPAVDGEEGRKALAFILASYKSSETGSTVCIQNQGE</sequence>
<protein>
    <submittedName>
        <fullName evidence="2">Gfo/Idh/MocA family oxidoreductase</fullName>
    </submittedName>
</protein>
<comment type="caution">
    <text evidence="2">The sequence shown here is derived from an EMBL/GenBank/DDBJ whole genome shotgun (WGS) entry which is preliminary data.</text>
</comment>
<organism evidence="2 3">
    <name type="scientific">Paenibacillus sepulcri</name>
    <dbReference type="NCBI Taxonomy" id="359917"/>
    <lineage>
        <taxon>Bacteria</taxon>
        <taxon>Bacillati</taxon>
        <taxon>Bacillota</taxon>
        <taxon>Bacilli</taxon>
        <taxon>Bacillales</taxon>
        <taxon>Paenibacillaceae</taxon>
        <taxon>Paenibacillus</taxon>
    </lineage>
</organism>
<name>A0ABS7CIH3_9BACL</name>
<feature type="domain" description="GFO/IDH/MocA-like oxidoreductase" evidence="1">
    <location>
        <begin position="2"/>
        <end position="116"/>
    </location>
</feature>
<dbReference type="SUPFAM" id="SSF55347">
    <property type="entry name" value="Glyceraldehyde-3-phosphate dehydrogenase-like, C-terminal domain"/>
    <property type="match status" value="1"/>
</dbReference>
<keyword evidence="3" id="KW-1185">Reference proteome</keyword>
<dbReference type="PANTHER" id="PTHR43249:SF1">
    <property type="entry name" value="D-GLUCOSIDE 3-DEHYDROGENASE"/>
    <property type="match status" value="1"/>
</dbReference>
<dbReference type="Pfam" id="PF22725">
    <property type="entry name" value="GFO_IDH_MocA_C3"/>
    <property type="match status" value="1"/>
</dbReference>
<dbReference type="PANTHER" id="PTHR43249">
    <property type="entry name" value="UDP-N-ACETYL-2-AMINO-2-DEOXY-D-GLUCURONATE OXIDASE"/>
    <property type="match status" value="1"/>
</dbReference>
<dbReference type="Gene3D" id="3.30.360.10">
    <property type="entry name" value="Dihydrodipicolinate Reductase, domain 2"/>
    <property type="match status" value="1"/>
</dbReference>
<dbReference type="Proteomes" id="UP001519887">
    <property type="component" value="Unassembled WGS sequence"/>
</dbReference>
<dbReference type="EMBL" id="JAHZIK010002271">
    <property type="protein sequence ID" value="MBW7460505.1"/>
    <property type="molecule type" value="Genomic_DNA"/>
</dbReference>
<feature type="non-terminal residue" evidence="2">
    <location>
        <position position="1"/>
    </location>
</feature>
<evidence type="ECO:0000313" key="3">
    <source>
        <dbReference type="Proteomes" id="UP001519887"/>
    </source>
</evidence>
<evidence type="ECO:0000259" key="1">
    <source>
        <dbReference type="Pfam" id="PF22725"/>
    </source>
</evidence>
<dbReference type="InterPro" id="IPR055170">
    <property type="entry name" value="GFO_IDH_MocA-like_dom"/>
</dbReference>
<evidence type="ECO:0000313" key="2">
    <source>
        <dbReference type="EMBL" id="MBW7460505.1"/>
    </source>
</evidence>
<accession>A0ABS7CIH3</accession>
<proteinExistence type="predicted"/>
<reference evidence="2 3" key="1">
    <citation type="submission" date="2021-07" db="EMBL/GenBank/DDBJ databases">
        <title>Paenibacillus radiodurans sp. nov., isolated from the southeastern edge of Tengger Desert.</title>
        <authorList>
            <person name="Zhang G."/>
        </authorList>
    </citation>
    <scope>NUCLEOTIDE SEQUENCE [LARGE SCALE GENOMIC DNA]</scope>
    <source>
        <strain evidence="2 3">CCM 7311</strain>
    </source>
</reference>